<dbReference type="STRING" id="4781.A0A0N7L890"/>
<sequence length="864" mass="99739">MPFLRSLKNDRSYKLCSSKTLIGSEDSTCDFVISDDNVLELHALLYISIGKASAKLIPLSTAQTGVCYVNDVVVREDGAVIVHGDRLSFGDANNAFVFEITPHSEETANPQQLLEKKKSKQFLADQTRDNHTLQKAVNALRRDRNLPNISAGTLIQSNLQRAPKQNCSSKVTFADPSSLLEEQLSRYLLEASTDSLLNEYVERKLSQRKNGHSLIENIDQSGSLGVRQSRQMQNIAELDKLQLIRDVNDVLNGDIQFQDSYLLPPATSERDNPPQTFETFSVSHNDDDVATDDNEKDEEDDALPDMMEKASSDMITMQKPMKLPASVQTEPSNKDLREQENDRLDHSFESVVDSEISRLKHHLDSPGRSYNTPVARNFTSKAIELGVNDMTRPINTDRQEAVKIALRETNAGEITRHMTNEYMDNFIVRWKRGLLIQSQNRQRRARQIAQAGATFERLHRDQSFNRWRALAFLNSQVMSCRMGAFQLRSQRRLLRMCWLAFCRFYFSTRLRSILLRGLAKRKVMVKKYGAFQVWRYFAQNCLTRDQLHEIQCSIQKRLDVYLMRMSELYCSKQTVQPMLAQILRKWRNEARCHEKQLRTLRKVLLHTFATQVRHAWTRWTRYALTLKLITNEKRKTEEYIQQISDRLTFQHDQLLSTLRERSAHQFQKLTLAIARKDRELEVLKRQQVAEDLQEPKWEHDLRKFLENAIIKCDEQIRRASDRLEILLQSADNDVYSARFGASQASQSAVGIVIFSYSFVMSQILVNCTIQQKADNANERIRLHEALSSYLIHSKHSAEIVALDLSPNCRFLYDMIQQVIAFIMFRSFPLYHNAFLGLSAPQTSSAASSLISETCCDLRFDRRLS</sequence>
<dbReference type="Gene3D" id="2.60.200.20">
    <property type="match status" value="1"/>
</dbReference>
<feature type="compositionally biased region" description="Acidic residues" evidence="1">
    <location>
        <begin position="288"/>
        <end position="303"/>
    </location>
</feature>
<dbReference type="AlphaFoldDB" id="A0A0N7L890"/>
<dbReference type="InterPro" id="IPR000253">
    <property type="entry name" value="FHA_dom"/>
</dbReference>
<protein>
    <submittedName>
        <fullName evidence="3">SMAD/FHA domain</fullName>
    </submittedName>
</protein>
<feature type="domain" description="FHA" evidence="2">
    <location>
        <begin position="21"/>
        <end position="90"/>
    </location>
</feature>
<organism evidence="3 4">
    <name type="scientific">Plasmopara halstedii</name>
    <name type="common">Downy mildew of sunflower</name>
    <dbReference type="NCBI Taxonomy" id="4781"/>
    <lineage>
        <taxon>Eukaryota</taxon>
        <taxon>Sar</taxon>
        <taxon>Stramenopiles</taxon>
        <taxon>Oomycota</taxon>
        <taxon>Peronosporomycetes</taxon>
        <taxon>Peronosporales</taxon>
        <taxon>Peronosporaceae</taxon>
        <taxon>Plasmopara</taxon>
    </lineage>
</organism>
<feature type="region of interest" description="Disordered" evidence="1">
    <location>
        <begin position="264"/>
        <end position="303"/>
    </location>
</feature>
<dbReference type="EMBL" id="CCYD01003042">
    <property type="protein sequence ID" value="CEG49211.1"/>
    <property type="molecule type" value="Genomic_DNA"/>
</dbReference>
<dbReference type="CDD" id="cd00060">
    <property type="entry name" value="FHA"/>
    <property type="match status" value="1"/>
</dbReference>
<keyword evidence="4" id="KW-1185">Reference proteome</keyword>
<dbReference type="RefSeq" id="XP_024585580.1">
    <property type="nucleotide sequence ID" value="XM_024720375.1"/>
</dbReference>
<accession>A0A0N7L890</accession>
<dbReference type="OrthoDB" id="79569at2759"/>
<dbReference type="InterPro" id="IPR008984">
    <property type="entry name" value="SMAD_FHA_dom_sf"/>
</dbReference>
<evidence type="ECO:0000259" key="2">
    <source>
        <dbReference type="Pfam" id="PF00498"/>
    </source>
</evidence>
<dbReference type="OMA" id="MSERHYN"/>
<name>A0A0N7L890_PLAHL</name>
<dbReference type="SUPFAM" id="SSF49879">
    <property type="entry name" value="SMAD/FHA domain"/>
    <property type="match status" value="1"/>
</dbReference>
<evidence type="ECO:0000256" key="1">
    <source>
        <dbReference type="SAM" id="MobiDB-lite"/>
    </source>
</evidence>
<evidence type="ECO:0000313" key="3">
    <source>
        <dbReference type="EMBL" id="CEG49211.1"/>
    </source>
</evidence>
<feature type="compositionally biased region" description="Basic and acidic residues" evidence="1">
    <location>
        <begin position="332"/>
        <end position="341"/>
    </location>
</feature>
<dbReference type="GeneID" id="36402040"/>
<feature type="region of interest" description="Disordered" evidence="1">
    <location>
        <begin position="322"/>
        <end position="341"/>
    </location>
</feature>
<dbReference type="Proteomes" id="UP000054928">
    <property type="component" value="Unassembled WGS sequence"/>
</dbReference>
<dbReference type="Pfam" id="PF00498">
    <property type="entry name" value="FHA"/>
    <property type="match status" value="1"/>
</dbReference>
<feature type="compositionally biased region" description="Polar residues" evidence="1">
    <location>
        <begin position="273"/>
        <end position="283"/>
    </location>
</feature>
<evidence type="ECO:0000313" key="4">
    <source>
        <dbReference type="Proteomes" id="UP000054928"/>
    </source>
</evidence>
<proteinExistence type="predicted"/>
<reference evidence="4" key="1">
    <citation type="submission" date="2014-09" db="EMBL/GenBank/DDBJ databases">
        <authorList>
            <person name="Sharma Rahul"/>
            <person name="Thines Marco"/>
        </authorList>
    </citation>
    <scope>NUCLEOTIDE SEQUENCE [LARGE SCALE GENOMIC DNA]</scope>
</reference>